<keyword evidence="2" id="KW-0812">Transmembrane</keyword>
<feature type="region of interest" description="Disordered" evidence="1">
    <location>
        <begin position="464"/>
        <end position="512"/>
    </location>
</feature>
<feature type="compositionally biased region" description="Basic and acidic residues" evidence="1">
    <location>
        <begin position="606"/>
        <end position="615"/>
    </location>
</feature>
<gene>
    <name evidence="3" type="ORF">FIBSPDRAFT_1037655</name>
</gene>
<dbReference type="Proteomes" id="UP000076532">
    <property type="component" value="Unassembled WGS sequence"/>
</dbReference>
<organism evidence="3 4">
    <name type="scientific">Athelia psychrophila</name>
    <dbReference type="NCBI Taxonomy" id="1759441"/>
    <lineage>
        <taxon>Eukaryota</taxon>
        <taxon>Fungi</taxon>
        <taxon>Dikarya</taxon>
        <taxon>Basidiomycota</taxon>
        <taxon>Agaricomycotina</taxon>
        <taxon>Agaricomycetes</taxon>
        <taxon>Agaricomycetidae</taxon>
        <taxon>Atheliales</taxon>
        <taxon>Atheliaceae</taxon>
        <taxon>Athelia</taxon>
    </lineage>
</organism>
<feature type="compositionally biased region" description="Pro residues" evidence="1">
    <location>
        <begin position="312"/>
        <end position="321"/>
    </location>
</feature>
<feature type="transmembrane region" description="Helical" evidence="2">
    <location>
        <begin position="198"/>
        <end position="223"/>
    </location>
</feature>
<evidence type="ECO:0000313" key="4">
    <source>
        <dbReference type="Proteomes" id="UP000076532"/>
    </source>
</evidence>
<evidence type="ECO:0000256" key="2">
    <source>
        <dbReference type="SAM" id="Phobius"/>
    </source>
</evidence>
<evidence type="ECO:0000313" key="3">
    <source>
        <dbReference type="EMBL" id="KZP31187.1"/>
    </source>
</evidence>
<feature type="transmembrane region" description="Helical" evidence="2">
    <location>
        <begin position="159"/>
        <end position="178"/>
    </location>
</feature>
<feature type="region of interest" description="Disordered" evidence="1">
    <location>
        <begin position="556"/>
        <end position="625"/>
    </location>
</feature>
<keyword evidence="2" id="KW-1133">Transmembrane helix</keyword>
<name>A0A166U0K3_9AGAM</name>
<feature type="compositionally biased region" description="Low complexity" evidence="1">
    <location>
        <begin position="322"/>
        <end position="333"/>
    </location>
</feature>
<feature type="transmembrane region" description="Helical" evidence="2">
    <location>
        <begin position="93"/>
        <end position="119"/>
    </location>
</feature>
<reference evidence="3 4" key="1">
    <citation type="journal article" date="2016" name="Mol. Biol. Evol.">
        <title>Comparative Genomics of Early-Diverging Mushroom-Forming Fungi Provides Insights into the Origins of Lignocellulose Decay Capabilities.</title>
        <authorList>
            <person name="Nagy L.G."/>
            <person name="Riley R."/>
            <person name="Tritt A."/>
            <person name="Adam C."/>
            <person name="Daum C."/>
            <person name="Floudas D."/>
            <person name="Sun H."/>
            <person name="Yadav J.S."/>
            <person name="Pangilinan J."/>
            <person name="Larsson K.H."/>
            <person name="Matsuura K."/>
            <person name="Barry K."/>
            <person name="Labutti K."/>
            <person name="Kuo R."/>
            <person name="Ohm R.A."/>
            <person name="Bhattacharya S.S."/>
            <person name="Shirouzu T."/>
            <person name="Yoshinaga Y."/>
            <person name="Martin F.M."/>
            <person name="Grigoriev I.V."/>
            <person name="Hibbett D.S."/>
        </authorList>
    </citation>
    <scope>NUCLEOTIDE SEQUENCE [LARGE SCALE GENOMIC DNA]</scope>
    <source>
        <strain evidence="3 4">CBS 109695</strain>
    </source>
</reference>
<feature type="transmembrane region" description="Helical" evidence="2">
    <location>
        <begin position="60"/>
        <end position="81"/>
    </location>
</feature>
<feature type="transmembrane region" description="Helical" evidence="2">
    <location>
        <begin position="382"/>
        <end position="403"/>
    </location>
</feature>
<evidence type="ECO:0000256" key="1">
    <source>
        <dbReference type="SAM" id="MobiDB-lite"/>
    </source>
</evidence>
<dbReference type="AlphaFoldDB" id="A0A166U0K3"/>
<proteinExistence type="predicted"/>
<sequence>MPPSPQTASPTPTQLVIPLVTTITIPSRYYTQSGFQPDYHLLQDGSLITETYRQELQQSYYALLLFSMITVLFFRNIIVSAGYLRRGRIKRKFLFYLLFASQLLGPVALIPILVGFFYPGVDCNFIILFSSSARILSIFILVNGILGLKAYFCLDRSRIVGGVLVAFQIVWFVFAVLGTKDMRSEHNLSGECLRMSGGQIVVEVSIQSGLAFFISCCFFYAVWKSSGAPAVRGRISLQLWMDDAESVPETQGRRGSWWDYVPGSDKPRTNSATLTATPSLKSRLRQFWRTTDESDEKASIVAARKSSIPGDFPIPQPPRPPAVRISVPSSSSSLTIGRKSKRRTSRSPEPVAPRAAFSGRNDADHASGSRMLLFRAVMRDELVYTTAVTVITVVVSVIAVVGINTGSVVDMAGWFMLNWSVISWLAIHSFGRVVHRHEIEHMVQRPWKWDPSYRRGSRNIDMDLPLANLDPPRGRDVEATGHWTPPIPSTYRHTRPRGRLYSPPRSPHSMYEEDLGTSFQVDASTMTQGSSMFEPSPDPSEMQHTPVMEIPLHGAAFRSTEPPSPTDSSHADPISLLYPAPSRRETSESDDMVFSLPDDAVSLTPRTEEGGDEIKFTMPFPVHDD</sequence>
<dbReference type="EMBL" id="KV417490">
    <property type="protein sequence ID" value="KZP31187.1"/>
    <property type="molecule type" value="Genomic_DNA"/>
</dbReference>
<accession>A0A166U0K3</accession>
<keyword evidence="4" id="KW-1185">Reference proteome</keyword>
<protein>
    <submittedName>
        <fullName evidence="3">Uncharacterized protein</fullName>
    </submittedName>
</protein>
<feature type="transmembrane region" description="Helical" evidence="2">
    <location>
        <begin position="415"/>
        <end position="435"/>
    </location>
</feature>
<dbReference type="OrthoDB" id="3267487at2759"/>
<feature type="region of interest" description="Disordered" evidence="1">
    <location>
        <begin position="307"/>
        <end position="365"/>
    </location>
</feature>
<feature type="transmembrane region" description="Helical" evidence="2">
    <location>
        <begin position="125"/>
        <end position="147"/>
    </location>
</feature>
<keyword evidence="2" id="KW-0472">Membrane</keyword>